<evidence type="ECO:0000256" key="4">
    <source>
        <dbReference type="ARBA" id="ARBA00023163"/>
    </source>
</evidence>
<dbReference type="PROSITE" id="PS50931">
    <property type="entry name" value="HTH_LYSR"/>
    <property type="match status" value="1"/>
</dbReference>
<dbReference type="InterPro" id="IPR005119">
    <property type="entry name" value="LysR_subst-bd"/>
</dbReference>
<dbReference type="SUPFAM" id="SSF53850">
    <property type="entry name" value="Periplasmic binding protein-like II"/>
    <property type="match status" value="1"/>
</dbReference>
<dbReference type="CDD" id="cd08432">
    <property type="entry name" value="PBP2_GcdR_TrpI_HvrB_AmpR_like"/>
    <property type="match status" value="1"/>
</dbReference>
<dbReference type="GO" id="GO:0043565">
    <property type="term" value="F:sequence-specific DNA binding"/>
    <property type="evidence" value="ECO:0007669"/>
    <property type="project" value="TreeGrafter"/>
</dbReference>
<dbReference type="InterPro" id="IPR000847">
    <property type="entry name" value="LysR_HTH_N"/>
</dbReference>
<accession>A0A7C1NZ06</accession>
<evidence type="ECO:0000313" key="6">
    <source>
        <dbReference type="EMBL" id="HEB45679.1"/>
    </source>
</evidence>
<dbReference type="Pfam" id="PF00126">
    <property type="entry name" value="HTH_1"/>
    <property type="match status" value="1"/>
</dbReference>
<sequence length="299" mass="33648">MKLSRQFPLNALRVFEAVARLSSFTKAGEELGMTQTAVSYQIKLLEEHVGERLFLRLPRRIEMTDTAERLLPKVSDAFSLLQEAMAGAARGDDEILEIHSSPTFASQWLARMLGAFQLKHPNIAVRLLRGSILTDFNRQTADVAIRVGQGPWPGLTCRELIRLDYTPILSPKLAETIGGVNEPADLLKLPWISHDDLRWRYWFQLAGLEAPAKSARRLDALGVLDLEAGAALAGHGVAMLSPFYVQDDLLSGRLIRPFDISWTDENTYWLVYPQTRTNQPKIKAFETWLLTTLEAEKAH</sequence>
<reference evidence="6" key="1">
    <citation type="journal article" date="2020" name="mSystems">
        <title>Genome- and Community-Level Interaction Insights into Carbon Utilization and Element Cycling Functions of Hydrothermarchaeota in Hydrothermal Sediment.</title>
        <authorList>
            <person name="Zhou Z."/>
            <person name="Liu Y."/>
            <person name="Xu W."/>
            <person name="Pan J."/>
            <person name="Luo Z.H."/>
            <person name="Li M."/>
        </authorList>
    </citation>
    <scope>NUCLEOTIDE SEQUENCE [LARGE SCALE GENOMIC DNA]</scope>
    <source>
        <strain evidence="6">SpSt-243</strain>
    </source>
</reference>
<protein>
    <submittedName>
        <fullName evidence="6">LysR family transcriptional regulator</fullName>
    </submittedName>
</protein>
<gene>
    <name evidence="6" type="ORF">ENP70_18755</name>
</gene>
<dbReference type="Pfam" id="PF03466">
    <property type="entry name" value="LysR_substrate"/>
    <property type="match status" value="1"/>
</dbReference>
<keyword evidence="2" id="KW-0805">Transcription regulation</keyword>
<feature type="domain" description="HTH lysR-type" evidence="5">
    <location>
        <begin position="7"/>
        <end position="64"/>
    </location>
</feature>
<dbReference type="InterPro" id="IPR036388">
    <property type="entry name" value="WH-like_DNA-bd_sf"/>
</dbReference>
<dbReference type="InterPro" id="IPR036390">
    <property type="entry name" value="WH_DNA-bd_sf"/>
</dbReference>
<keyword evidence="3" id="KW-0238">DNA-binding</keyword>
<dbReference type="Gene3D" id="1.10.10.10">
    <property type="entry name" value="Winged helix-like DNA-binding domain superfamily/Winged helix DNA-binding domain"/>
    <property type="match status" value="1"/>
</dbReference>
<dbReference type="SUPFAM" id="SSF46785">
    <property type="entry name" value="Winged helix' DNA-binding domain"/>
    <property type="match status" value="1"/>
</dbReference>
<comment type="caution">
    <text evidence="6">The sequence shown here is derived from an EMBL/GenBank/DDBJ whole genome shotgun (WGS) entry which is preliminary data.</text>
</comment>
<evidence type="ECO:0000259" key="5">
    <source>
        <dbReference type="PROSITE" id="PS50931"/>
    </source>
</evidence>
<dbReference type="Gene3D" id="3.40.190.10">
    <property type="entry name" value="Periplasmic binding protein-like II"/>
    <property type="match status" value="2"/>
</dbReference>
<dbReference type="GO" id="GO:0006351">
    <property type="term" value="P:DNA-templated transcription"/>
    <property type="evidence" value="ECO:0007669"/>
    <property type="project" value="TreeGrafter"/>
</dbReference>
<name>A0A7C1NZ06_9HYPH</name>
<dbReference type="InterPro" id="IPR058163">
    <property type="entry name" value="LysR-type_TF_proteobact-type"/>
</dbReference>
<dbReference type="GO" id="GO:0003700">
    <property type="term" value="F:DNA-binding transcription factor activity"/>
    <property type="evidence" value="ECO:0007669"/>
    <property type="project" value="InterPro"/>
</dbReference>
<keyword evidence="4" id="KW-0804">Transcription</keyword>
<dbReference type="AlphaFoldDB" id="A0A7C1NZ06"/>
<dbReference type="PANTHER" id="PTHR30537">
    <property type="entry name" value="HTH-TYPE TRANSCRIPTIONAL REGULATOR"/>
    <property type="match status" value="1"/>
</dbReference>
<dbReference type="EMBL" id="DSKI01000962">
    <property type="protein sequence ID" value="HEB45679.1"/>
    <property type="molecule type" value="Genomic_DNA"/>
</dbReference>
<evidence type="ECO:0000256" key="3">
    <source>
        <dbReference type="ARBA" id="ARBA00023125"/>
    </source>
</evidence>
<comment type="similarity">
    <text evidence="1">Belongs to the LysR transcriptional regulatory family.</text>
</comment>
<evidence type="ECO:0000256" key="2">
    <source>
        <dbReference type="ARBA" id="ARBA00023015"/>
    </source>
</evidence>
<dbReference type="PANTHER" id="PTHR30537:SF26">
    <property type="entry name" value="GLYCINE CLEAVAGE SYSTEM TRANSCRIPTIONAL ACTIVATOR"/>
    <property type="match status" value="1"/>
</dbReference>
<proteinExistence type="inferred from homology"/>
<dbReference type="PRINTS" id="PR00039">
    <property type="entry name" value="HTHLYSR"/>
</dbReference>
<organism evidence="6">
    <name type="scientific">Agrobacterium albertimagni</name>
    <dbReference type="NCBI Taxonomy" id="147266"/>
    <lineage>
        <taxon>Bacteria</taxon>
        <taxon>Pseudomonadati</taxon>
        <taxon>Pseudomonadota</taxon>
        <taxon>Alphaproteobacteria</taxon>
        <taxon>Hyphomicrobiales</taxon>
        <taxon>Rhizobiaceae</taxon>
        <taxon>Rhizobium/Agrobacterium group</taxon>
        <taxon>Agrobacterium</taxon>
    </lineage>
</organism>
<evidence type="ECO:0000256" key="1">
    <source>
        <dbReference type="ARBA" id="ARBA00009437"/>
    </source>
</evidence>